<gene>
    <name evidence="1" type="ORF">HDF14_002694</name>
</gene>
<accession>A0A9X0U488</accession>
<evidence type="ECO:0000313" key="2">
    <source>
        <dbReference type="Proteomes" id="UP000535182"/>
    </source>
</evidence>
<comment type="caution">
    <text evidence="1">The sequence shown here is derived from an EMBL/GenBank/DDBJ whole genome shotgun (WGS) entry which is preliminary data.</text>
</comment>
<dbReference type="AlphaFoldDB" id="A0A9X0U488"/>
<protein>
    <submittedName>
        <fullName evidence="1">Uncharacterized protein</fullName>
    </submittedName>
</protein>
<dbReference type="EMBL" id="JACHEB010000005">
    <property type="protein sequence ID" value="MBB5329078.1"/>
    <property type="molecule type" value="Genomic_DNA"/>
</dbReference>
<sequence length="155" mass="16949">MTTVPRLRLTLPPSPSDEHAIGIHTSIGRGSKHPMQSLDIQGFSYEERQGILPSLTSAFADCGGWLLNRKTLSPTTMEFRVEIQLRAVVDLYASIIASGLELTRAGHLGFTHLCTCRKNLTAPSELGQIVTIRLEISFLEDATLQSLFLSAGDRA</sequence>
<dbReference type="RefSeq" id="WP_260698217.1">
    <property type="nucleotide sequence ID" value="NZ_JACHEB010000005.1"/>
</dbReference>
<proteinExistence type="predicted"/>
<name>A0A9X0U488_9BACT</name>
<reference evidence="1 2" key="1">
    <citation type="submission" date="2020-08" db="EMBL/GenBank/DDBJ databases">
        <title>Genomic Encyclopedia of Type Strains, Phase IV (KMG-V): Genome sequencing to study the core and pangenomes of soil and plant-associated prokaryotes.</title>
        <authorList>
            <person name="Whitman W."/>
        </authorList>
    </citation>
    <scope>NUCLEOTIDE SEQUENCE [LARGE SCALE GENOMIC DNA]</scope>
    <source>
        <strain evidence="1 2">X5P2</strain>
    </source>
</reference>
<evidence type="ECO:0000313" key="1">
    <source>
        <dbReference type="EMBL" id="MBB5329078.1"/>
    </source>
</evidence>
<dbReference type="Proteomes" id="UP000535182">
    <property type="component" value="Unassembled WGS sequence"/>
</dbReference>
<keyword evidence="2" id="KW-1185">Reference proteome</keyword>
<organism evidence="1 2">
    <name type="scientific">Tunturiibacter gelidiferens</name>
    <dbReference type="NCBI Taxonomy" id="3069689"/>
    <lineage>
        <taxon>Bacteria</taxon>
        <taxon>Pseudomonadati</taxon>
        <taxon>Acidobacteriota</taxon>
        <taxon>Terriglobia</taxon>
        <taxon>Terriglobales</taxon>
        <taxon>Acidobacteriaceae</taxon>
        <taxon>Tunturiibacter</taxon>
    </lineage>
</organism>